<evidence type="ECO:0000313" key="2">
    <source>
        <dbReference type="EMBL" id="KFF11146.1"/>
    </source>
</evidence>
<dbReference type="Proteomes" id="UP000198424">
    <property type="component" value="Unassembled WGS sequence"/>
</dbReference>
<dbReference type="AlphaFoldDB" id="A0A086A382"/>
<dbReference type="RefSeq" id="WP_089052126.1">
    <property type="nucleotide sequence ID" value="NZ_JBEWQG010000007.1"/>
</dbReference>
<proteinExistence type="predicted"/>
<keyword evidence="1" id="KW-0472">Membrane</keyword>
<keyword evidence="1" id="KW-1133">Transmembrane helix</keyword>
<dbReference type="EMBL" id="JPRM01000036">
    <property type="protein sequence ID" value="KFF11146.1"/>
    <property type="molecule type" value="Genomic_DNA"/>
</dbReference>
<dbReference type="STRING" id="991.IW20_19570"/>
<sequence>MMKNKGISNQELIMKGYLWVNIPAIIIILSVWFVLVTIINLNNVFSIFIGGALGWIYWEFLIRKWISWALNNDVDKERLYKIGKISLLLSNRFTIDKISNSKSNSKEE</sequence>
<name>A0A086A382_FLAHY</name>
<dbReference type="EMBL" id="MUGY01000002">
    <property type="protein sequence ID" value="OXA97804.1"/>
    <property type="molecule type" value="Genomic_DNA"/>
</dbReference>
<dbReference type="Proteomes" id="UP000028712">
    <property type="component" value="Unassembled WGS sequence"/>
</dbReference>
<evidence type="ECO:0000313" key="3">
    <source>
        <dbReference type="EMBL" id="OXA97804.1"/>
    </source>
</evidence>
<feature type="transmembrane region" description="Helical" evidence="1">
    <location>
        <begin position="12"/>
        <end position="35"/>
    </location>
</feature>
<protein>
    <submittedName>
        <fullName evidence="2">Uncharacterized protein</fullName>
    </submittedName>
</protein>
<evidence type="ECO:0000313" key="4">
    <source>
        <dbReference type="Proteomes" id="UP000028712"/>
    </source>
</evidence>
<comment type="caution">
    <text evidence="2">The sequence shown here is derived from an EMBL/GenBank/DDBJ whole genome shotgun (WGS) entry which is preliminary data.</text>
</comment>
<keyword evidence="1" id="KW-0812">Transmembrane</keyword>
<reference evidence="3 5" key="2">
    <citation type="submission" date="2016-11" db="EMBL/GenBank/DDBJ databases">
        <title>Whole genomes of Flavobacteriaceae.</title>
        <authorList>
            <person name="Stine C."/>
            <person name="Li C."/>
            <person name="Tadesse D."/>
        </authorList>
    </citation>
    <scope>NUCLEOTIDE SEQUENCE [LARGE SCALE GENOMIC DNA]</scope>
    <source>
        <strain evidence="3 5">ATCC 29551</strain>
    </source>
</reference>
<dbReference type="eggNOG" id="ENOG502ZIRH">
    <property type="taxonomic scope" value="Bacteria"/>
</dbReference>
<reference evidence="2 4" key="1">
    <citation type="submission" date="2014-07" db="EMBL/GenBank/DDBJ databases">
        <title>Genome of Flavobacterium hydatis DSM 2063.</title>
        <authorList>
            <person name="Pipes S.E."/>
            <person name="Stropko S.J."/>
            <person name="Newman J.D."/>
        </authorList>
    </citation>
    <scope>NUCLEOTIDE SEQUENCE [LARGE SCALE GENOMIC DNA]</scope>
    <source>
        <strain evidence="2 4">DSM 2063</strain>
    </source>
</reference>
<dbReference type="OrthoDB" id="1367392at2"/>
<keyword evidence="5" id="KW-1185">Reference proteome</keyword>
<evidence type="ECO:0000313" key="5">
    <source>
        <dbReference type="Proteomes" id="UP000198424"/>
    </source>
</evidence>
<evidence type="ECO:0000256" key="1">
    <source>
        <dbReference type="SAM" id="Phobius"/>
    </source>
</evidence>
<accession>A0A086A382</accession>
<gene>
    <name evidence="3" type="ORF">B0A62_02810</name>
    <name evidence="2" type="ORF">IW20_19570</name>
</gene>
<feature type="transmembrane region" description="Helical" evidence="1">
    <location>
        <begin position="41"/>
        <end position="58"/>
    </location>
</feature>
<organism evidence="2 4">
    <name type="scientific">Flavobacterium hydatis</name>
    <name type="common">Cytophaga aquatilis</name>
    <dbReference type="NCBI Taxonomy" id="991"/>
    <lineage>
        <taxon>Bacteria</taxon>
        <taxon>Pseudomonadati</taxon>
        <taxon>Bacteroidota</taxon>
        <taxon>Flavobacteriia</taxon>
        <taxon>Flavobacteriales</taxon>
        <taxon>Flavobacteriaceae</taxon>
        <taxon>Flavobacterium</taxon>
    </lineage>
</organism>